<evidence type="ECO:0000256" key="5">
    <source>
        <dbReference type="SAM" id="Phobius"/>
    </source>
</evidence>
<dbReference type="GO" id="GO:0005789">
    <property type="term" value="C:endoplasmic reticulum membrane"/>
    <property type="evidence" value="ECO:0007669"/>
    <property type="project" value="InterPro"/>
</dbReference>
<dbReference type="CDD" id="cd03419">
    <property type="entry name" value="GRX_GRXh_1_2_like"/>
    <property type="match status" value="1"/>
</dbReference>
<keyword evidence="2" id="KW-1015">Disulfide bond</keyword>
<evidence type="ECO:0000256" key="2">
    <source>
        <dbReference type="ARBA" id="ARBA00023157"/>
    </source>
</evidence>
<organism evidence="7 8">
    <name type="scientific">Heterorhabditis bacteriophora</name>
    <name type="common">Entomopathogenic nematode worm</name>
    <dbReference type="NCBI Taxonomy" id="37862"/>
    <lineage>
        <taxon>Eukaryota</taxon>
        <taxon>Metazoa</taxon>
        <taxon>Ecdysozoa</taxon>
        <taxon>Nematoda</taxon>
        <taxon>Chromadorea</taxon>
        <taxon>Rhabditida</taxon>
        <taxon>Rhabditina</taxon>
        <taxon>Rhabditomorpha</taxon>
        <taxon>Strongyloidea</taxon>
        <taxon>Heterorhabditidae</taxon>
        <taxon>Heterorhabditis</taxon>
    </lineage>
</organism>
<comment type="function">
    <text evidence="1">Has a glutathione-disulfide oxidoreductase activity in the presence of NADPH and glutathione reductase. Reduces low molecular weight disulfides and proteins.</text>
</comment>
<sequence>MISLVLEFFANYGWFITFIVIFIYSFYYYVFGPKLEQMRKARETIKRKKFDEHVHSKVADHIVAVREKQQLRHNKLAEELKRKEEETRQIRMRLLDKKIEDESIPKHALGRYKLGSEEGKKDTPGDIIDRFIASKPVIVFSKSWCPFCRKAKSALAIFRLQSSDYEYIELDERPDLPENAIQDEFQKRYGSRSVPKVKYKVFVGRMLIGGGDDTVQLLHEGKLETLVRDAINKFGVNARTE</sequence>
<evidence type="ECO:0000256" key="1">
    <source>
        <dbReference type="ARBA" id="ARBA00002549"/>
    </source>
</evidence>
<dbReference type="InterPro" id="IPR009703">
    <property type="entry name" value="Selenoprotein_S"/>
</dbReference>
<protein>
    <submittedName>
        <fullName evidence="8">Glutaredoxin domain-containing protein</fullName>
    </submittedName>
</protein>
<dbReference type="SUPFAM" id="SSF52833">
    <property type="entry name" value="Thioredoxin-like"/>
    <property type="match status" value="1"/>
</dbReference>
<dbReference type="InterPro" id="IPR014025">
    <property type="entry name" value="Glutaredoxin_subgr"/>
</dbReference>
<dbReference type="WBParaSite" id="Hba_20727">
    <property type="protein sequence ID" value="Hba_20727"/>
    <property type="gene ID" value="Hba_20727"/>
</dbReference>
<dbReference type="InterPro" id="IPR011767">
    <property type="entry name" value="GLR_AS"/>
</dbReference>
<dbReference type="GO" id="GO:0034599">
    <property type="term" value="P:cellular response to oxidative stress"/>
    <property type="evidence" value="ECO:0007669"/>
    <property type="project" value="TreeGrafter"/>
</dbReference>
<dbReference type="GO" id="GO:0006886">
    <property type="term" value="P:intracellular protein transport"/>
    <property type="evidence" value="ECO:0007669"/>
    <property type="project" value="InterPro"/>
</dbReference>
<keyword evidence="7" id="KW-1185">Reference proteome</keyword>
<evidence type="ECO:0000313" key="7">
    <source>
        <dbReference type="Proteomes" id="UP000095283"/>
    </source>
</evidence>
<dbReference type="Gene3D" id="3.40.30.10">
    <property type="entry name" value="Glutaredoxin"/>
    <property type="match status" value="1"/>
</dbReference>
<dbReference type="AlphaFoldDB" id="A0A1I7XTB2"/>
<proteinExistence type="predicted"/>
<dbReference type="PANTHER" id="PTHR45694">
    <property type="entry name" value="GLUTAREDOXIN 2"/>
    <property type="match status" value="1"/>
</dbReference>
<feature type="coiled-coil region" evidence="4">
    <location>
        <begin position="66"/>
        <end position="97"/>
    </location>
</feature>
<evidence type="ECO:0000259" key="6">
    <source>
        <dbReference type="Pfam" id="PF00462"/>
    </source>
</evidence>
<evidence type="ECO:0000313" key="8">
    <source>
        <dbReference type="WBParaSite" id="Hba_20727"/>
    </source>
</evidence>
<keyword evidence="3" id="KW-0676">Redox-active center</keyword>
<dbReference type="PRINTS" id="PR00160">
    <property type="entry name" value="GLUTAREDOXIN"/>
</dbReference>
<dbReference type="Pfam" id="PF06936">
    <property type="entry name" value="Selenoprotein_S"/>
    <property type="match status" value="1"/>
</dbReference>
<dbReference type="InterPro" id="IPR036249">
    <property type="entry name" value="Thioredoxin-like_sf"/>
</dbReference>
<dbReference type="Proteomes" id="UP000095283">
    <property type="component" value="Unplaced"/>
</dbReference>
<reference evidence="8" key="1">
    <citation type="submission" date="2016-11" db="UniProtKB">
        <authorList>
            <consortium name="WormBaseParasite"/>
        </authorList>
    </citation>
    <scope>IDENTIFICATION</scope>
</reference>
<keyword evidence="5" id="KW-1133">Transmembrane helix</keyword>
<dbReference type="Pfam" id="PF00462">
    <property type="entry name" value="Glutaredoxin"/>
    <property type="match status" value="1"/>
</dbReference>
<feature type="transmembrane region" description="Helical" evidence="5">
    <location>
        <begin position="12"/>
        <end position="30"/>
    </location>
</feature>
<name>A0A1I7XTB2_HETBA</name>
<evidence type="ECO:0000256" key="3">
    <source>
        <dbReference type="ARBA" id="ARBA00023284"/>
    </source>
</evidence>
<evidence type="ECO:0000256" key="4">
    <source>
        <dbReference type="SAM" id="Coils"/>
    </source>
</evidence>
<feature type="domain" description="Glutaredoxin" evidence="6">
    <location>
        <begin position="137"/>
        <end position="197"/>
    </location>
</feature>
<keyword evidence="5" id="KW-0812">Transmembrane</keyword>
<accession>A0A1I7XTB2</accession>
<keyword evidence="5" id="KW-0472">Membrane</keyword>
<dbReference type="PANTHER" id="PTHR45694:SF5">
    <property type="entry name" value="GLUTAREDOXIN 2"/>
    <property type="match status" value="1"/>
</dbReference>
<keyword evidence="4" id="KW-0175">Coiled coil</keyword>
<dbReference type="GO" id="GO:0015038">
    <property type="term" value="F:glutathione disulfide oxidoreductase activity"/>
    <property type="evidence" value="ECO:0007669"/>
    <property type="project" value="TreeGrafter"/>
</dbReference>
<dbReference type="PROSITE" id="PS51354">
    <property type="entry name" value="GLUTAREDOXIN_2"/>
    <property type="match status" value="1"/>
</dbReference>
<dbReference type="InterPro" id="IPR002109">
    <property type="entry name" value="Glutaredoxin"/>
</dbReference>
<dbReference type="PROSITE" id="PS00195">
    <property type="entry name" value="GLUTAREDOXIN_1"/>
    <property type="match status" value="1"/>
</dbReference>